<evidence type="ECO:0000313" key="2">
    <source>
        <dbReference type="Proteomes" id="UP000466864"/>
    </source>
</evidence>
<gene>
    <name evidence="1" type="ORF">FYJ60_02105</name>
</gene>
<organism evidence="1 2">
    <name type="scientific">Bilifractor porci</name>
    <dbReference type="NCBI Taxonomy" id="2606636"/>
    <lineage>
        <taxon>Bacteria</taxon>
        <taxon>Bacillati</taxon>
        <taxon>Bacillota</taxon>
        <taxon>Clostridia</taxon>
        <taxon>Lachnospirales</taxon>
        <taxon>Lachnospiraceae</taxon>
        <taxon>Bilifractor</taxon>
    </lineage>
</organism>
<proteinExistence type="predicted"/>
<accession>A0A7X2TNN1</accession>
<comment type="caution">
    <text evidence="1">The sequence shown here is derived from an EMBL/GenBank/DDBJ whole genome shotgun (WGS) entry which is preliminary data.</text>
</comment>
<dbReference type="Proteomes" id="UP000466864">
    <property type="component" value="Unassembled WGS sequence"/>
</dbReference>
<keyword evidence="2" id="KW-1185">Reference proteome</keyword>
<sequence length="114" mass="13162">MTALEKIKMIADSLGLPNEPDVLTHYEELPKQWIAYNYAYQGGDEFADDAPQEDTASVQVHLYSKISIGTTKLQKKIQKALFEAGFTYPEITVNREDSYRHIIFECEIDEEREE</sequence>
<reference evidence="1 2" key="1">
    <citation type="submission" date="2019-08" db="EMBL/GenBank/DDBJ databases">
        <title>In-depth cultivation of the pig gut microbiome towards novel bacterial diversity and tailored functional studies.</title>
        <authorList>
            <person name="Wylensek D."/>
            <person name="Hitch T.C.A."/>
            <person name="Clavel T."/>
        </authorList>
    </citation>
    <scope>NUCLEOTIDE SEQUENCE [LARGE SCALE GENOMIC DNA]</scope>
    <source>
        <strain evidence="1 2">Oil+RF-744-WCA-WT-13</strain>
    </source>
</reference>
<dbReference type="EMBL" id="VUMV01000001">
    <property type="protein sequence ID" value="MST81128.1"/>
    <property type="molecule type" value="Genomic_DNA"/>
</dbReference>
<dbReference type="RefSeq" id="WP_154456924.1">
    <property type="nucleotide sequence ID" value="NZ_VUMV01000001.1"/>
</dbReference>
<protein>
    <submittedName>
        <fullName evidence="1">Phage tail protein</fullName>
    </submittedName>
</protein>
<dbReference type="AlphaFoldDB" id="A0A7X2TNN1"/>
<evidence type="ECO:0000313" key="1">
    <source>
        <dbReference type="EMBL" id="MST81128.1"/>
    </source>
</evidence>
<name>A0A7X2TNN1_9FIRM</name>